<comment type="caution">
    <text evidence="2">The sequence shown here is derived from an EMBL/GenBank/DDBJ whole genome shotgun (WGS) entry which is preliminary data.</text>
</comment>
<dbReference type="OrthoDB" id="7836699at2"/>
<accession>A3VFM3</accession>
<keyword evidence="1" id="KW-0732">Signal</keyword>
<gene>
    <name evidence="2" type="ORF">RB2654_11588</name>
</gene>
<evidence type="ECO:0000313" key="3">
    <source>
        <dbReference type="Proteomes" id="UP000002931"/>
    </source>
</evidence>
<organism evidence="2 3">
    <name type="scientific">Maritimibacter alkaliphilus HTCC2654</name>
    <dbReference type="NCBI Taxonomy" id="314271"/>
    <lineage>
        <taxon>Bacteria</taxon>
        <taxon>Pseudomonadati</taxon>
        <taxon>Pseudomonadota</taxon>
        <taxon>Alphaproteobacteria</taxon>
        <taxon>Rhodobacterales</taxon>
        <taxon>Roseobacteraceae</taxon>
        <taxon>Maritimibacter</taxon>
    </lineage>
</organism>
<keyword evidence="3" id="KW-1185">Reference proteome</keyword>
<evidence type="ECO:0008006" key="4">
    <source>
        <dbReference type="Google" id="ProtNLM"/>
    </source>
</evidence>
<name>A3VFM3_9RHOB</name>
<feature type="signal peptide" evidence="1">
    <location>
        <begin position="1"/>
        <end position="24"/>
    </location>
</feature>
<proteinExistence type="predicted"/>
<dbReference type="RefSeq" id="WP_008331730.1">
    <property type="nucleotide sequence ID" value="NZ_CH902578.1"/>
</dbReference>
<dbReference type="Proteomes" id="UP000002931">
    <property type="component" value="Unassembled WGS sequence"/>
</dbReference>
<dbReference type="STRING" id="314271.RB2654_11588"/>
<dbReference type="AlphaFoldDB" id="A3VFM3"/>
<reference evidence="2 3" key="1">
    <citation type="journal article" date="2010" name="J. Bacteriol.">
        <title>Genome sequences of Pelagibaca bermudensis HTCC2601T and Maritimibacter alkaliphilus HTCC2654T, the type strains of two marine Roseobacter genera.</title>
        <authorList>
            <person name="Thrash J.C."/>
            <person name="Cho J.C."/>
            <person name="Ferriera S."/>
            <person name="Johnson J."/>
            <person name="Vergin K.L."/>
            <person name="Giovannoni S.J."/>
        </authorList>
    </citation>
    <scope>NUCLEOTIDE SEQUENCE [LARGE SCALE GENOMIC DNA]</scope>
    <source>
        <strain evidence="2 3">HTCC2654</strain>
    </source>
</reference>
<feature type="chain" id="PRO_5002662217" description="Polysaccharide lyase-like protein" evidence="1">
    <location>
        <begin position="25"/>
        <end position="261"/>
    </location>
</feature>
<dbReference type="Gene3D" id="2.60.120.200">
    <property type="match status" value="1"/>
</dbReference>
<evidence type="ECO:0000256" key="1">
    <source>
        <dbReference type="SAM" id="SignalP"/>
    </source>
</evidence>
<protein>
    <recommendedName>
        <fullName evidence="4">Polysaccharide lyase-like protein</fullName>
    </recommendedName>
</protein>
<sequence>MKHAFAAVLRLTLILCLMPVIVQAAPNGFQNHVFNGRAPVTQGGVVTFHVEDGDCSSRDYGDGRGESDCFNGNLRSRLAYRDHASLGQSLEYAMEIFVPAGFRYGGGPNRRSLLEVAEWQRINTIKNHIHTLHLDSVKGLTFDDTRCIPPSAFGQWNSVKVQVKWSAGDDGFLQVICNDTPVVSFRGQTAIPRDCGQPGVFQCVPDLQRVNQPVQFQVGILFRGYGERGRLDGLSRMGRVPPEGGFTVQMRNIRVSRIQVR</sequence>
<dbReference type="HOGENOM" id="CLU_1064782_0_0_5"/>
<dbReference type="EMBL" id="AAMT01000006">
    <property type="protein sequence ID" value="EAQ13138.1"/>
    <property type="molecule type" value="Genomic_DNA"/>
</dbReference>
<evidence type="ECO:0000313" key="2">
    <source>
        <dbReference type="EMBL" id="EAQ13138.1"/>
    </source>
</evidence>